<feature type="region of interest" description="Disordered" evidence="1">
    <location>
        <begin position="1293"/>
        <end position="1334"/>
    </location>
</feature>
<feature type="compositionally biased region" description="Polar residues" evidence="1">
    <location>
        <begin position="1064"/>
        <end position="1078"/>
    </location>
</feature>
<feature type="compositionally biased region" description="Basic and acidic residues" evidence="1">
    <location>
        <begin position="662"/>
        <end position="678"/>
    </location>
</feature>
<protein>
    <submittedName>
        <fullName evidence="2">Uncharacterized protein</fullName>
    </submittedName>
</protein>
<evidence type="ECO:0000313" key="2">
    <source>
        <dbReference type="EMBL" id="KAJ1914144.1"/>
    </source>
</evidence>
<dbReference type="InterPro" id="IPR049916">
    <property type="entry name" value="WDR72-like"/>
</dbReference>
<dbReference type="Proteomes" id="UP001150538">
    <property type="component" value="Unassembled WGS sequence"/>
</dbReference>
<feature type="region of interest" description="Disordered" evidence="1">
    <location>
        <begin position="953"/>
        <end position="1044"/>
    </location>
</feature>
<feature type="compositionally biased region" description="Polar residues" evidence="1">
    <location>
        <begin position="1028"/>
        <end position="1038"/>
    </location>
</feature>
<dbReference type="EMBL" id="JANBPU010000216">
    <property type="protein sequence ID" value="KAJ1914144.1"/>
    <property type="molecule type" value="Genomic_DNA"/>
</dbReference>
<keyword evidence="3" id="KW-1185">Reference proteome</keyword>
<feature type="region of interest" description="Disordered" evidence="1">
    <location>
        <begin position="1064"/>
        <end position="1091"/>
    </location>
</feature>
<proteinExistence type="predicted"/>
<gene>
    <name evidence="2" type="ORF">H4219_004917</name>
</gene>
<dbReference type="SUPFAM" id="SSF48371">
    <property type="entry name" value="ARM repeat"/>
    <property type="match status" value="1"/>
</dbReference>
<dbReference type="InterPro" id="IPR001680">
    <property type="entry name" value="WD40_rpt"/>
</dbReference>
<dbReference type="InterPro" id="IPR015943">
    <property type="entry name" value="WD40/YVTN_repeat-like_dom_sf"/>
</dbReference>
<dbReference type="InterPro" id="IPR016024">
    <property type="entry name" value="ARM-type_fold"/>
</dbReference>
<dbReference type="PANTHER" id="PTHR44099:SF4">
    <property type="entry name" value="RABCONNECTIN-3B, ISOFORM A"/>
    <property type="match status" value="1"/>
</dbReference>
<evidence type="ECO:0000256" key="1">
    <source>
        <dbReference type="SAM" id="MobiDB-lite"/>
    </source>
</evidence>
<sequence length="1413" mass="155914">MLSVSAHGDIALWSMNDGRCIRKAPVSLYPFRPASVQILSFDNNGNDSPNDDIVMVSGKGSAIYFLKLSTLEIIHVWKEGHQTWVQCILARNRKDTYRPELITCTTDGVLRLWSFDSAIARKDSSANLVASDLSHDDFSPQSPTYPRSTAGSTESYSIESSLGTSAIAATGVGKTPLIALESTFKILENDGQVVSLQMNSSDDEFLVVQKNRVRVLSLRDGDIFESQHWNSLSCGAHRFGGGSFSGNDSIVVWDEIGNVHILNKLPSKFGTLKNKTEIFKPLFTVANPEAFKTTILYKNAPPSSAPSTSSNHPRHIGSIYSFANNPKSPILSIKWISQVNNQIEPSKGHSHKEFRIYDLWGKWLSDIGVSNGVTAIFLTKDKRIVAGKENGDILISTCWYKLIRHIYSTCTADKSLEGEDFMSYDDDENDLQILSGHDKPVTALLEWEYPTSISPLSPTNEFKSESSPMFICSASLDMTIRVWDTIRNETIAILPVLDTPVTKLIKVVPYPEYTWDTSTNPTMAHNIRLLILGISDNNSTKLLFTKQFDCINSTPPHTSPLETVKYDGIYNELSLVYADNYIRKIELDNVTDWIPEKGTCFALPDFTISINETINNMHAHYQNSTKVGIELIKSSQPGTLPLGLLITCSPEFFEQLSARSSQDNKSKYQRDEHLETKNARSPLSNLGFNTASLDPKPGTEFLGSLFSWGINESLDKTKTDTFGIQPPPTSLAIAMCNDVNEANTLIFPAPPSRPELQWCFSSVLNAQRLLSILSLIKSELKNDEQKAVEVLNYYVGVLADSIGPGFKQLPLAYLARYWVSSSATFQKAARTLFLSTIYRLSDSGRRAVLQYWSTQLSTAITEHQPQLYCALIVVCLIGSEYSTILPLTTAGNVAYLLQGLIVGDQVASDTKMLAIELFSRGFLVWKVHVDCPLVIRALMRTMISITDENGIGTQHQTTHMAPSTSGGSINYQMPLALPSKSLPGTPPRSRVSNHSPKPSHSHLRPTSPNAHYKPRHRRLSIDPESHQSDSGVTSQNGRAKSRAVSHHFDHKNVADMRSTIAQSLRSPPKQPSTISYHSLHSPKAYKGTPKKAHIKTGSGAISFNLVALAKSALMQICSLDTRLMVGTLLRLLYGEENNQAQRDALQLLSLLVNKYAALIYPFLDQVIQAVVKTIDPKQISTRKALIQAASTTLQDIVRIYSCVSFNSATQYLAVGSFRGLCTVYDLRTCTRSTLLDSKTDGHVTAVAISPKGDLVATFALSTSQVSIWNSSPSIFSMVAHSLWSGWYGSGSKHSDPAPPLSTPETSNSKAAKKKSHYRTEVHSNGNNNDGTDQAVPETELDMIFQDDDQDVSSNGGMVTADPIKIIDIPKDFIPKATRGTEADTVLSRHTQLRWTANKTILLVIDDAQFTFSV</sequence>
<reference evidence="2" key="1">
    <citation type="submission" date="2022-07" db="EMBL/GenBank/DDBJ databases">
        <title>Phylogenomic reconstructions and comparative analyses of Kickxellomycotina fungi.</title>
        <authorList>
            <person name="Reynolds N.K."/>
            <person name="Stajich J.E."/>
            <person name="Barry K."/>
            <person name="Grigoriev I.V."/>
            <person name="Crous P."/>
            <person name="Smith M.E."/>
        </authorList>
    </citation>
    <scope>NUCLEOTIDE SEQUENCE</scope>
    <source>
        <strain evidence="2">NBRC 100468</strain>
    </source>
</reference>
<dbReference type="SMART" id="SM00320">
    <property type="entry name" value="WD40"/>
    <property type="match status" value="4"/>
</dbReference>
<evidence type="ECO:0000313" key="3">
    <source>
        <dbReference type="Proteomes" id="UP001150538"/>
    </source>
</evidence>
<organism evidence="2 3">
    <name type="scientific">Mycoemilia scoparia</name>
    <dbReference type="NCBI Taxonomy" id="417184"/>
    <lineage>
        <taxon>Eukaryota</taxon>
        <taxon>Fungi</taxon>
        <taxon>Fungi incertae sedis</taxon>
        <taxon>Zoopagomycota</taxon>
        <taxon>Kickxellomycotina</taxon>
        <taxon>Kickxellomycetes</taxon>
        <taxon>Kickxellales</taxon>
        <taxon>Kickxellaceae</taxon>
        <taxon>Mycoemilia</taxon>
    </lineage>
</organism>
<dbReference type="InterPro" id="IPR036322">
    <property type="entry name" value="WD40_repeat_dom_sf"/>
</dbReference>
<name>A0A9W7ZQ19_9FUNG</name>
<feature type="compositionally biased region" description="Polar residues" evidence="1">
    <location>
        <begin position="953"/>
        <end position="971"/>
    </location>
</feature>
<dbReference type="Gene3D" id="2.130.10.10">
    <property type="entry name" value="YVTN repeat-like/Quinoprotein amine dehydrogenase"/>
    <property type="match status" value="3"/>
</dbReference>
<dbReference type="PANTHER" id="PTHR44099">
    <property type="entry name" value="RABCONNECTIN-3B, ISOFORM A"/>
    <property type="match status" value="1"/>
</dbReference>
<dbReference type="GO" id="GO:0005737">
    <property type="term" value="C:cytoplasm"/>
    <property type="evidence" value="ECO:0007669"/>
    <property type="project" value="TreeGrafter"/>
</dbReference>
<comment type="caution">
    <text evidence="2">The sequence shown here is derived from an EMBL/GenBank/DDBJ whole genome shotgun (WGS) entry which is preliminary data.</text>
</comment>
<dbReference type="SUPFAM" id="SSF101908">
    <property type="entry name" value="Putative isomerase YbhE"/>
    <property type="match status" value="1"/>
</dbReference>
<feature type="compositionally biased region" description="Polar residues" evidence="1">
    <location>
        <begin position="1322"/>
        <end position="1331"/>
    </location>
</feature>
<accession>A0A9W7ZQ19</accession>
<dbReference type="Pfam" id="PF00400">
    <property type="entry name" value="WD40"/>
    <property type="match status" value="1"/>
</dbReference>
<feature type="region of interest" description="Disordered" evidence="1">
    <location>
        <begin position="659"/>
        <end position="681"/>
    </location>
</feature>
<dbReference type="SUPFAM" id="SSF50978">
    <property type="entry name" value="WD40 repeat-like"/>
    <property type="match status" value="2"/>
</dbReference>
<dbReference type="OrthoDB" id="338622at2759"/>